<organism evidence="6 7">
    <name type="scientific">Roseovarius albus</name>
    <dbReference type="NCBI Taxonomy" id="1247867"/>
    <lineage>
        <taxon>Bacteria</taxon>
        <taxon>Pseudomonadati</taxon>
        <taxon>Pseudomonadota</taxon>
        <taxon>Alphaproteobacteria</taxon>
        <taxon>Rhodobacterales</taxon>
        <taxon>Roseobacteraceae</taxon>
        <taxon>Roseovarius</taxon>
    </lineage>
</organism>
<evidence type="ECO:0000313" key="7">
    <source>
        <dbReference type="Proteomes" id="UP000193061"/>
    </source>
</evidence>
<evidence type="ECO:0000256" key="3">
    <source>
        <dbReference type="ARBA" id="ARBA00022723"/>
    </source>
</evidence>
<dbReference type="EC" id="5.1.1.-" evidence="6"/>
<dbReference type="InterPro" id="IPR054855">
    <property type="entry name" value="HProlDhtase"/>
</dbReference>
<dbReference type="OrthoDB" id="9802699at2"/>
<dbReference type="SUPFAM" id="SSF54826">
    <property type="entry name" value="Enolase N-terminal domain-like"/>
    <property type="match status" value="1"/>
</dbReference>
<dbReference type="InterPro" id="IPR029065">
    <property type="entry name" value="Enolase_C-like"/>
</dbReference>
<keyword evidence="6" id="KW-0413">Isomerase</keyword>
<gene>
    <name evidence="6" type="primary">hpbD_2</name>
    <name evidence="6" type="ORF">ROA7450_02849</name>
</gene>
<dbReference type="InterPro" id="IPR013341">
    <property type="entry name" value="Mandelate_racemase_N_dom"/>
</dbReference>
<dbReference type="SFLD" id="SFLDF00555">
    <property type="entry name" value="cis-3-hydroxy-L-proline_dehydr"/>
    <property type="match status" value="1"/>
</dbReference>
<dbReference type="PANTHER" id="PTHR48080">
    <property type="entry name" value="D-GALACTONATE DEHYDRATASE-RELATED"/>
    <property type="match status" value="1"/>
</dbReference>
<dbReference type="GO" id="GO:0046872">
    <property type="term" value="F:metal ion binding"/>
    <property type="evidence" value="ECO:0007669"/>
    <property type="project" value="UniProtKB-KW"/>
</dbReference>
<dbReference type="AlphaFoldDB" id="A0A1X6ZM00"/>
<evidence type="ECO:0000259" key="5">
    <source>
        <dbReference type="SMART" id="SM00922"/>
    </source>
</evidence>
<dbReference type="InterPro" id="IPR034620">
    <property type="entry name" value="Cis-3-h-L-Pro_dehydratase"/>
</dbReference>
<protein>
    <submittedName>
        <fullName evidence="6">4-hydroxyproline betaine 2-epimerase</fullName>
        <ecNumber evidence="6">5.1.1.-</ecNumber>
    </submittedName>
</protein>
<dbReference type="SMART" id="SM00922">
    <property type="entry name" value="MR_MLE"/>
    <property type="match status" value="1"/>
</dbReference>
<dbReference type="InterPro" id="IPR034593">
    <property type="entry name" value="DgoD-like"/>
</dbReference>
<dbReference type="NCBIfam" id="NF043002">
    <property type="entry name" value="HProlDhtase"/>
    <property type="match status" value="1"/>
</dbReference>
<sequence>MKISQINLYQVSLPMKEGAYAWANQSFAAFDSTVVKIKTDDGVTGVGEICPLGPAYLPAYAEGARTGIVTMAPGLIGHDPANIGAINLLMDQLLKGHPYVKSAIDVACYDILGKITGRPVCDLLGGRVQDEVRLFKVVSRAEPEAMAERIVAYQEQGFNQFQMKVGENADLDIVRIRKVVDKLNEGNRLGADANCGWRQHDAVRVASAVADLNFYLEQPCTTYEECRVVRDHARQPMILDECMDSLQMVLRGHRERAMDAINLKISRMGGLTKSRVIRDVCAELGIIMTIEDTWCGEIGDAAIAHLAHATPRDLHFQSSTFHEYHTHAIAEGGPVIKDGFMSMSDQPGLGVSPDWDLLGKPIASISE</sequence>
<keyword evidence="3" id="KW-0479">Metal-binding</keyword>
<comment type="similarity">
    <text evidence="2">Belongs to the mandelate racemase/muconate lactonizing enzyme family.</text>
</comment>
<dbReference type="GO" id="GO:0016853">
    <property type="term" value="F:isomerase activity"/>
    <property type="evidence" value="ECO:0007669"/>
    <property type="project" value="UniProtKB-KW"/>
</dbReference>
<accession>A0A1X6ZM00</accession>
<dbReference type="Gene3D" id="3.20.20.120">
    <property type="entry name" value="Enolase-like C-terminal domain"/>
    <property type="match status" value="1"/>
</dbReference>
<dbReference type="Proteomes" id="UP000193061">
    <property type="component" value="Unassembled WGS sequence"/>
</dbReference>
<dbReference type="EMBL" id="FWFX01000009">
    <property type="protein sequence ID" value="SLN55225.1"/>
    <property type="molecule type" value="Genomic_DNA"/>
</dbReference>
<reference evidence="6 7" key="1">
    <citation type="submission" date="2017-03" db="EMBL/GenBank/DDBJ databases">
        <authorList>
            <person name="Afonso C.L."/>
            <person name="Miller P.J."/>
            <person name="Scott M.A."/>
            <person name="Spackman E."/>
            <person name="Goraichik I."/>
            <person name="Dimitrov K.M."/>
            <person name="Suarez D.L."/>
            <person name="Swayne D.E."/>
        </authorList>
    </citation>
    <scope>NUCLEOTIDE SEQUENCE [LARGE SCALE GENOMIC DNA]</scope>
    <source>
        <strain evidence="6 7">CECT 7450</strain>
    </source>
</reference>
<dbReference type="InterPro" id="IPR029017">
    <property type="entry name" value="Enolase-like_N"/>
</dbReference>
<comment type="cofactor">
    <cofactor evidence="1">
        <name>Mg(2+)</name>
        <dbReference type="ChEBI" id="CHEBI:18420"/>
    </cofactor>
</comment>
<proteinExistence type="inferred from homology"/>
<dbReference type="GO" id="GO:0016836">
    <property type="term" value="F:hydro-lyase activity"/>
    <property type="evidence" value="ECO:0007669"/>
    <property type="project" value="InterPro"/>
</dbReference>
<dbReference type="SFLD" id="SFLDG00180">
    <property type="entry name" value="muconate_cycloisomerase"/>
    <property type="match status" value="1"/>
</dbReference>
<evidence type="ECO:0000256" key="4">
    <source>
        <dbReference type="ARBA" id="ARBA00022842"/>
    </source>
</evidence>
<keyword evidence="7" id="KW-1185">Reference proteome</keyword>
<dbReference type="FunFam" id="3.30.390.10:FF:000009">
    <property type="entry name" value="Hydrophobic dipeptide epimerase"/>
    <property type="match status" value="1"/>
</dbReference>
<dbReference type="Gene3D" id="3.30.390.10">
    <property type="entry name" value="Enolase-like, N-terminal domain"/>
    <property type="match status" value="1"/>
</dbReference>
<evidence type="ECO:0000256" key="2">
    <source>
        <dbReference type="ARBA" id="ARBA00008031"/>
    </source>
</evidence>
<name>A0A1X6ZM00_9RHOB</name>
<dbReference type="Pfam" id="PF13378">
    <property type="entry name" value="MR_MLE_C"/>
    <property type="match status" value="1"/>
</dbReference>
<dbReference type="Pfam" id="PF02746">
    <property type="entry name" value="MR_MLE_N"/>
    <property type="match status" value="1"/>
</dbReference>
<keyword evidence="4" id="KW-0460">Magnesium</keyword>
<evidence type="ECO:0000256" key="1">
    <source>
        <dbReference type="ARBA" id="ARBA00001946"/>
    </source>
</evidence>
<dbReference type="InterPro" id="IPR036849">
    <property type="entry name" value="Enolase-like_C_sf"/>
</dbReference>
<dbReference type="RefSeq" id="WP_085806470.1">
    <property type="nucleotide sequence ID" value="NZ_FWFX01000009.1"/>
</dbReference>
<dbReference type="SFLD" id="SFLDS00001">
    <property type="entry name" value="Enolase"/>
    <property type="match status" value="1"/>
</dbReference>
<dbReference type="SUPFAM" id="SSF51604">
    <property type="entry name" value="Enolase C-terminal domain-like"/>
    <property type="match status" value="1"/>
</dbReference>
<evidence type="ECO:0000313" key="6">
    <source>
        <dbReference type="EMBL" id="SLN55225.1"/>
    </source>
</evidence>
<feature type="domain" description="Mandelate racemase/muconate lactonizing enzyme C-terminal" evidence="5">
    <location>
        <begin position="143"/>
        <end position="236"/>
    </location>
</feature>
<dbReference type="InterPro" id="IPR013342">
    <property type="entry name" value="Mandelate_racemase_C"/>
</dbReference>